<feature type="domain" description="Methyltransferase small" evidence="5">
    <location>
        <begin position="159"/>
        <end position="283"/>
    </location>
</feature>
<dbReference type="PROSITE" id="PS00092">
    <property type="entry name" value="N6_MTASE"/>
    <property type="match status" value="1"/>
</dbReference>
<keyword evidence="4" id="KW-0949">S-adenosyl-L-methionine</keyword>
<reference evidence="7 8" key="1">
    <citation type="submission" date="2023-06" db="EMBL/GenBank/DDBJ databases">
        <title>Draft genome sequence of Gleimia hominis type strain CCUG 57540T.</title>
        <authorList>
            <person name="Salva-Serra F."/>
            <person name="Cardew S."/>
            <person name="Jensie Markopoulos S."/>
            <person name="Ohlen M."/>
            <person name="Inganas E."/>
            <person name="Svensson-Stadler L."/>
            <person name="Moore E.R.B."/>
        </authorList>
    </citation>
    <scope>NUCLEOTIDE SEQUENCE [LARGE SCALE GENOMIC DNA]</scope>
    <source>
        <strain evidence="7 8">CCUG 57540</strain>
    </source>
</reference>
<dbReference type="InterPro" id="IPR052190">
    <property type="entry name" value="Euk-Arch_PrmC-MTase"/>
</dbReference>
<dbReference type="InterPro" id="IPR055487">
    <property type="entry name" value="DUF7059"/>
</dbReference>
<name>A0ABU3I980_9ACTO</name>
<dbReference type="Proteomes" id="UP001247542">
    <property type="component" value="Unassembled WGS sequence"/>
</dbReference>
<evidence type="ECO:0000259" key="6">
    <source>
        <dbReference type="Pfam" id="PF23186"/>
    </source>
</evidence>
<dbReference type="Pfam" id="PF05175">
    <property type="entry name" value="MTS"/>
    <property type="match status" value="1"/>
</dbReference>
<keyword evidence="3" id="KW-0808">Transferase</keyword>
<dbReference type="Pfam" id="PF23186">
    <property type="entry name" value="DUF7059"/>
    <property type="match status" value="1"/>
</dbReference>
<keyword evidence="2 7" id="KW-0489">Methyltransferase</keyword>
<protein>
    <submittedName>
        <fullName evidence="7">Methyltransferase</fullName>
    </submittedName>
</protein>
<dbReference type="GO" id="GO:0008168">
    <property type="term" value="F:methyltransferase activity"/>
    <property type="evidence" value="ECO:0007669"/>
    <property type="project" value="UniProtKB-KW"/>
</dbReference>
<dbReference type="GO" id="GO:0032259">
    <property type="term" value="P:methylation"/>
    <property type="evidence" value="ECO:0007669"/>
    <property type="project" value="UniProtKB-KW"/>
</dbReference>
<evidence type="ECO:0000256" key="3">
    <source>
        <dbReference type="ARBA" id="ARBA00022679"/>
    </source>
</evidence>
<organism evidence="7 8">
    <name type="scientific">Gleimia hominis</name>
    <dbReference type="NCBI Taxonomy" id="595468"/>
    <lineage>
        <taxon>Bacteria</taxon>
        <taxon>Bacillati</taxon>
        <taxon>Actinomycetota</taxon>
        <taxon>Actinomycetes</taxon>
        <taxon>Actinomycetales</taxon>
        <taxon>Actinomycetaceae</taxon>
        <taxon>Gleimia</taxon>
    </lineage>
</organism>
<dbReference type="Gene3D" id="3.40.50.150">
    <property type="entry name" value="Vaccinia Virus protein VP39"/>
    <property type="match status" value="1"/>
</dbReference>
<keyword evidence="8" id="KW-1185">Reference proteome</keyword>
<feature type="domain" description="DUF7059" evidence="6">
    <location>
        <begin position="23"/>
        <end position="106"/>
    </location>
</feature>
<dbReference type="InterPro" id="IPR002052">
    <property type="entry name" value="DNA_methylase_N6_adenine_CS"/>
</dbReference>
<dbReference type="SUPFAM" id="SSF53335">
    <property type="entry name" value="S-adenosyl-L-methionine-dependent methyltransferases"/>
    <property type="match status" value="1"/>
</dbReference>
<evidence type="ECO:0000313" key="7">
    <source>
        <dbReference type="EMBL" id="MDT3766935.1"/>
    </source>
</evidence>
<evidence type="ECO:0000259" key="5">
    <source>
        <dbReference type="Pfam" id="PF05175"/>
    </source>
</evidence>
<dbReference type="RefSeq" id="WP_313272178.1">
    <property type="nucleotide sequence ID" value="NZ_JASXSX010000001.1"/>
</dbReference>
<accession>A0ABU3I980</accession>
<comment type="similarity">
    <text evidence="1">Belongs to the eukaryotic/archaeal PrmC-related family.</text>
</comment>
<gene>
    <name evidence="7" type="ORF">QS713_02500</name>
</gene>
<dbReference type="PANTHER" id="PTHR45875:SF1">
    <property type="entry name" value="METHYLTRANSFERASE N6AMT1"/>
    <property type="match status" value="1"/>
</dbReference>
<evidence type="ECO:0000256" key="4">
    <source>
        <dbReference type="ARBA" id="ARBA00022691"/>
    </source>
</evidence>
<comment type="caution">
    <text evidence="7">The sequence shown here is derived from an EMBL/GenBank/DDBJ whole genome shotgun (WGS) entry which is preliminary data.</text>
</comment>
<evidence type="ECO:0000313" key="8">
    <source>
        <dbReference type="Proteomes" id="UP001247542"/>
    </source>
</evidence>
<dbReference type="InterPro" id="IPR007848">
    <property type="entry name" value="Small_mtfrase_dom"/>
</dbReference>
<proteinExistence type="inferred from homology"/>
<evidence type="ECO:0000256" key="2">
    <source>
        <dbReference type="ARBA" id="ARBA00022603"/>
    </source>
</evidence>
<dbReference type="PANTHER" id="PTHR45875">
    <property type="entry name" value="METHYLTRANSFERASE N6AMT1"/>
    <property type="match status" value="1"/>
</dbReference>
<evidence type="ECO:0000256" key="1">
    <source>
        <dbReference type="ARBA" id="ARBA00006149"/>
    </source>
</evidence>
<dbReference type="InterPro" id="IPR029063">
    <property type="entry name" value="SAM-dependent_MTases_sf"/>
</dbReference>
<dbReference type="EMBL" id="JASXSX010000001">
    <property type="protein sequence ID" value="MDT3766935.1"/>
    <property type="molecule type" value="Genomic_DNA"/>
</dbReference>
<dbReference type="CDD" id="cd02440">
    <property type="entry name" value="AdoMet_MTases"/>
    <property type="match status" value="1"/>
</dbReference>
<sequence>MNMTRLRIVARLLNALRADLKQLNYSHEGVRALLGADAHDALLREQRAPAIMRAGESSAPLAYAIRLLLLGADVAAVDVDRAFTRTGTEGLCRLGLVNEPVHGRVRTRVQIQPTPAPGQHHWWVVCDMNQALTGHRPARDHVLGVGGASRTSLRATPSVPVGTVLDMGTGSGILALQATTHAKRVVATDLSKRACEFAAFNAALNDVPVEVRRGSLFEPVCDERFDLIVSNPPFVITPQELRAGGLVEYRDGGRTGDALTGEVLRQATKFLNPGGRAIILGNWEIQRDRDWAEHPRKWLANTGVHAMVIEREQLSPVEYAHMWLRDNGQDLGPRSQYESDYCTWLRDFDRRDVQAVGMGIVLLVKPGKAGAEPLQEPVQDVSESGSLEGAHMSGSAGRVHQQFEQVRAPGHATGSYLQAIMDELASNGFEVRETDRFVRTSDVREERHYLPGEENPQVIVATQGDGFGQRIRLHAYTAGFLGACDGELTVGQICTAISVLMDAELEQVWSVVKPQIRQLLTAGMITRQG</sequence>